<evidence type="ECO:0000313" key="4">
    <source>
        <dbReference type="Proteomes" id="UP000181951"/>
    </source>
</evidence>
<keyword evidence="1 2" id="KW-0732">Signal</keyword>
<evidence type="ECO:0000256" key="1">
    <source>
        <dbReference type="ARBA" id="ARBA00022729"/>
    </source>
</evidence>
<feature type="chain" id="PRO_5038749727" evidence="2">
    <location>
        <begin position="24"/>
        <end position="396"/>
    </location>
</feature>
<evidence type="ECO:0000256" key="2">
    <source>
        <dbReference type="SAM" id="SignalP"/>
    </source>
</evidence>
<dbReference type="RefSeq" id="WP_075018025.1">
    <property type="nucleotide sequence ID" value="NZ_FODD01000041.1"/>
</dbReference>
<dbReference type="InterPro" id="IPR013517">
    <property type="entry name" value="FG-GAP"/>
</dbReference>
<name>A0A1H8SD49_9ACTN</name>
<dbReference type="Pfam" id="PF13517">
    <property type="entry name" value="FG-GAP_3"/>
    <property type="match status" value="2"/>
</dbReference>
<evidence type="ECO:0000313" key="3">
    <source>
        <dbReference type="EMBL" id="SEO76602.1"/>
    </source>
</evidence>
<dbReference type="PANTHER" id="PTHR44103">
    <property type="entry name" value="PROPROTEIN CONVERTASE P"/>
    <property type="match status" value="1"/>
</dbReference>
<dbReference type="AlphaFoldDB" id="A0A1H8SD49"/>
<dbReference type="Pfam" id="PF03995">
    <property type="entry name" value="Inhibitor_I36"/>
    <property type="match status" value="1"/>
</dbReference>
<keyword evidence="4" id="KW-1185">Reference proteome</keyword>
<dbReference type="SUPFAM" id="SSF69318">
    <property type="entry name" value="Integrin alpha N-terminal domain"/>
    <property type="match status" value="1"/>
</dbReference>
<protein>
    <submittedName>
        <fullName evidence="3">Repeat domain-containing protein</fullName>
    </submittedName>
</protein>
<proteinExistence type="predicted"/>
<organism evidence="3 4">
    <name type="scientific">Actinacidiphila rubida</name>
    <dbReference type="NCBI Taxonomy" id="310780"/>
    <lineage>
        <taxon>Bacteria</taxon>
        <taxon>Bacillati</taxon>
        <taxon>Actinomycetota</taxon>
        <taxon>Actinomycetes</taxon>
        <taxon>Kitasatosporales</taxon>
        <taxon>Streptomycetaceae</taxon>
        <taxon>Actinacidiphila</taxon>
    </lineage>
</organism>
<dbReference type="PANTHER" id="PTHR44103:SF1">
    <property type="entry name" value="PROPROTEIN CONVERTASE P"/>
    <property type="match status" value="1"/>
</dbReference>
<dbReference type="InterPro" id="IPR028994">
    <property type="entry name" value="Integrin_alpha_N"/>
</dbReference>
<dbReference type="EMBL" id="FODD01000041">
    <property type="protein sequence ID" value="SEO76602.1"/>
    <property type="molecule type" value="Genomic_DNA"/>
</dbReference>
<feature type="signal peptide" evidence="2">
    <location>
        <begin position="1"/>
        <end position="23"/>
    </location>
</feature>
<gene>
    <name evidence="3" type="ORF">SAMN05216267_104118</name>
</gene>
<dbReference type="Proteomes" id="UP000181951">
    <property type="component" value="Unassembled WGS sequence"/>
</dbReference>
<reference evidence="3 4" key="1">
    <citation type="submission" date="2016-10" db="EMBL/GenBank/DDBJ databases">
        <authorList>
            <person name="de Groot N.N."/>
        </authorList>
    </citation>
    <scope>NUCLEOTIDE SEQUENCE [LARGE SCALE GENOMIC DNA]</scope>
    <source>
        <strain evidence="3 4">CGMCC 4.2026</strain>
    </source>
</reference>
<dbReference type="STRING" id="310780.SAMN05216267_104118"/>
<dbReference type="Gene3D" id="2.130.10.130">
    <property type="entry name" value="Integrin alpha, N-terminal"/>
    <property type="match status" value="1"/>
</dbReference>
<dbReference type="OrthoDB" id="9815928at2"/>
<accession>A0A1H8SD49</accession>
<sequence>MKRSVRRLAVAAGSAALAVGSLAAPAQASSPGSDCPAGYACGWSGLNATGSMLKTKVSMATLGTWDNRIRSYYNRTSGVACWFDGASYSGSFFAEPRGNGVTMYDSSLDRKISSIKLVRNERDCDDTPYVEWYSDQASKAAGFGDLNGDRRADLLSRDRSGRLWFVSGTRAGTLIGAGWNVMTALTRHGDLNGDGREDLLARDTTGKLWFYPGNGYGKFGARHLIGAGWNTMTTISAVGDVTADGRGDLVARDTAGTLWLYPGTGHGAFAARKKIDTGWKSVSATTGPGDLNGDGHPDLLARELGKLWFYPGTGKGGFAARRLIGAGWNVMSSFISVGDVNADGHNDLMAATQDGFDNPYAGDSANELRLYAGNGKGWFAPGQIYDQDWYDLNGGF</sequence>